<proteinExistence type="predicted"/>
<evidence type="ECO:0000313" key="3">
    <source>
        <dbReference type="Proteomes" id="UP001190700"/>
    </source>
</evidence>
<keyword evidence="3" id="KW-1185">Reference proteome</keyword>
<gene>
    <name evidence="2" type="ORF">CYMTET_53036</name>
</gene>
<reference evidence="2 3" key="1">
    <citation type="journal article" date="2015" name="Genome Biol. Evol.">
        <title>Comparative Genomics of a Bacterivorous Green Alga Reveals Evolutionary Causalities and Consequences of Phago-Mixotrophic Mode of Nutrition.</title>
        <authorList>
            <person name="Burns J.A."/>
            <person name="Paasch A."/>
            <person name="Narechania A."/>
            <person name="Kim E."/>
        </authorList>
    </citation>
    <scope>NUCLEOTIDE SEQUENCE [LARGE SCALE GENOMIC DNA]</scope>
    <source>
        <strain evidence="2 3">PLY_AMNH</strain>
    </source>
</reference>
<evidence type="ECO:0000256" key="1">
    <source>
        <dbReference type="SAM" id="Coils"/>
    </source>
</evidence>
<evidence type="ECO:0000313" key="2">
    <source>
        <dbReference type="EMBL" id="KAK3236846.1"/>
    </source>
</evidence>
<sequence length="594" mass="66500">MPKPERDRKVNRRWNIKIAPSDTNFAITKTNGINHSVEKFEKDCGKDRSSVDPLTVVRNASDQLKQGRDITQMITCQLAKKESQFEIMHKAEILAKTPKNAVQVALKPSVDQYSTDPAKCRYVNTGTVKAEEKGYINLLNDAHSERNRVENILQQLEKRVRSWLDTIEQEVVQHDSADPEDGDGLLHTVATDIGGILEEAVPIDQAENDPETLLNNDDSDFEGEQVHTTAVPEPSQWQLLADNNDASPEDTQVHTTAKPEPSQWQLLADNNIANPEDIQIIMTVHGQARLCKRQEQTEILSALLDEHFGGRTSLKEHCTSIGLCLKSLIEAGAAELGRMRHDEEGVGEQLIDKQRNKQTIMRETCTWGALALHVQEKIQAVEQKLGKAELTSVSEATIRRYCTQRWAGSIASKNSDPIAVVGHLKLTAAMHGFHIDARSTHALLRLLRQAMFHCTELGISWITREWDDHSKIESDNKKRSYTRNKTILLRHGIANAPYSDTEETVGGVKAICNSILLILPKDEPLWRGDNIPSSAKIGQLVTKQAYAVVRIESERSANQKHGMVWFVTTWRTTATMTAMQPGPLSKLDILKLNA</sequence>
<dbReference type="EMBL" id="LGRX02034814">
    <property type="protein sequence ID" value="KAK3236846.1"/>
    <property type="molecule type" value="Genomic_DNA"/>
</dbReference>
<feature type="coiled-coil region" evidence="1">
    <location>
        <begin position="139"/>
        <end position="173"/>
    </location>
</feature>
<accession>A0AAE0BHR1</accession>
<name>A0AAE0BHR1_9CHLO</name>
<protein>
    <submittedName>
        <fullName evidence="2">Uncharacterized protein</fullName>
    </submittedName>
</protein>
<dbReference type="Proteomes" id="UP001190700">
    <property type="component" value="Unassembled WGS sequence"/>
</dbReference>
<organism evidence="2 3">
    <name type="scientific">Cymbomonas tetramitiformis</name>
    <dbReference type="NCBI Taxonomy" id="36881"/>
    <lineage>
        <taxon>Eukaryota</taxon>
        <taxon>Viridiplantae</taxon>
        <taxon>Chlorophyta</taxon>
        <taxon>Pyramimonadophyceae</taxon>
        <taxon>Pyramimonadales</taxon>
        <taxon>Pyramimonadaceae</taxon>
        <taxon>Cymbomonas</taxon>
    </lineage>
</organism>
<comment type="caution">
    <text evidence="2">The sequence shown here is derived from an EMBL/GenBank/DDBJ whole genome shotgun (WGS) entry which is preliminary data.</text>
</comment>
<dbReference type="AlphaFoldDB" id="A0AAE0BHR1"/>
<keyword evidence="1" id="KW-0175">Coiled coil</keyword>